<keyword evidence="8 10" id="KW-0862">Zinc</keyword>
<evidence type="ECO:0000256" key="1">
    <source>
        <dbReference type="ARBA" id="ARBA00011738"/>
    </source>
</evidence>
<keyword evidence="12" id="KW-1185">Reference proteome</keyword>
<dbReference type="HAMAP" id="MF_01818">
    <property type="entry name" value="RNase_Z_BN"/>
    <property type="match status" value="1"/>
</dbReference>
<feature type="binding site" evidence="10">
    <location>
        <position position="65"/>
    </location>
    <ligand>
        <name>Zn(2+)</name>
        <dbReference type="ChEBI" id="CHEBI:29105"/>
        <label>1</label>
        <note>catalytic</note>
    </ligand>
</feature>
<dbReference type="InterPro" id="IPR013471">
    <property type="entry name" value="RNase_Z/BN"/>
</dbReference>
<comment type="catalytic activity">
    <reaction evidence="10">
        <text>Endonucleolytic cleavage of RNA, removing extra 3' nucleotides from tRNA precursor, generating 3' termini of tRNAs. A 3'-hydroxy group is left at the tRNA terminus and a 5'-phosphoryl group is left at the trailer molecule.</text>
        <dbReference type="EC" id="3.1.26.11"/>
    </reaction>
</comment>
<keyword evidence="3 10" id="KW-0819">tRNA processing</keyword>
<evidence type="ECO:0000256" key="3">
    <source>
        <dbReference type="ARBA" id="ARBA00022694"/>
    </source>
</evidence>
<dbReference type="EMBL" id="AODH01000003">
    <property type="protein sequence ID" value="EUJ42054.1"/>
    <property type="molecule type" value="Genomic_DNA"/>
</dbReference>
<feature type="binding site" evidence="10">
    <location>
        <position position="211"/>
    </location>
    <ligand>
        <name>Zn(2+)</name>
        <dbReference type="ChEBI" id="CHEBI:29105"/>
        <label>2</label>
        <note>catalytic</note>
    </ligand>
</feature>
<evidence type="ECO:0000256" key="6">
    <source>
        <dbReference type="ARBA" id="ARBA00022759"/>
    </source>
</evidence>
<evidence type="ECO:0000256" key="5">
    <source>
        <dbReference type="ARBA" id="ARBA00022723"/>
    </source>
</evidence>
<dbReference type="AlphaFoldDB" id="W7CQY3"/>
<keyword evidence="4 10" id="KW-0540">Nuclease</keyword>
<reference evidence="11 12" key="1">
    <citation type="submission" date="2012-12" db="EMBL/GenBank/DDBJ databases">
        <title>Novel taxa of Listeriaceae from agricultural environments in the United States.</title>
        <authorList>
            <person name="den Bakker H.C."/>
            <person name="Allred A."/>
            <person name="Warchocki S."/>
            <person name="Wright E.M."/>
            <person name="Burrell A."/>
            <person name="Nightingale K.K."/>
            <person name="Kephart D."/>
            <person name="Wiedmann M."/>
        </authorList>
    </citation>
    <scope>NUCLEOTIDE SEQUENCE [LARGE SCALE GENOMIC DNA]</scope>
    <source>
        <strain evidence="11 12">FSL F6-1037</strain>
    </source>
</reference>
<comment type="caution">
    <text evidence="11">The sequence shown here is derived from an EMBL/GenBank/DDBJ whole genome shotgun (WGS) entry which is preliminary data.</text>
</comment>
<dbReference type="NCBIfam" id="NF000801">
    <property type="entry name" value="PRK00055.1-3"/>
    <property type="match status" value="1"/>
</dbReference>
<feature type="binding site" evidence="10">
    <location>
        <position position="140"/>
    </location>
    <ligand>
        <name>Zn(2+)</name>
        <dbReference type="ChEBI" id="CHEBI:29105"/>
        <label>1</label>
        <note>catalytic</note>
    </ligand>
</feature>
<dbReference type="NCBIfam" id="TIGR02651">
    <property type="entry name" value="RNase_Z"/>
    <property type="match status" value="1"/>
</dbReference>
<dbReference type="PATRIC" id="fig|1265861.3.peg.159"/>
<evidence type="ECO:0000313" key="12">
    <source>
        <dbReference type="Proteomes" id="UP000019243"/>
    </source>
</evidence>
<sequence>MEITFLGTGAGVPAKTRNVSAIALQLLDERSTWWLFDCGEATQHQLLKSTLKPGKIEKIFISHLHGDHIFGLPGLLSSRSFQGGDTTLTVYGPKGIRAFIETSLRVSQTHLAYPLVIEEITPGIVFQDEQFKVETALLSHGIDSYGYRIEETDKIGKLDVAALKALGIKPGPIFKDIKDGKTVTLADGTTIVGKDFVGESVKGRVVTILGDTRPTENSVKLAEQANVLVHEATFEADKSKMARAYFHSSTTQAATIAAKANAKHLLLTHISSRYLYDDLNKLAQEAREVFEQTDIADDFMTFDVPYIVGED</sequence>
<dbReference type="EC" id="3.1.26.11" evidence="2 10"/>
<evidence type="ECO:0000256" key="7">
    <source>
        <dbReference type="ARBA" id="ARBA00022801"/>
    </source>
</evidence>
<dbReference type="Pfam" id="PF23023">
    <property type="entry name" value="Anti-Pycsar_Apyc1"/>
    <property type="match status" value="1"/>
</dbReference>
<dbReference type="CDD" id="cd07717">
    <property type="entry name" value="RNaseZ_ZiPD-like_MBL-fold"/>
    <property type="match status" value="1"/>
</dbReference>
<accession>W7CQY3</accession>
<proteinExistence type="inferred from homology"/>
<gene>
    <name evidence="10" type="primary">rnz</name>
    <name evidence="11" type="ORF">BCAMP_00815</name>
</gene>
<evidence type="ECO:0000256" key="2">
    <source>
        <dbReference type="ARBA" id="ARBA00012477"/>
    </source>
</evidence>
<comment type="function">
    <text evidence="9 10">Zinc phosphodiesterase, which displays some tRNA 3'-processing endonuclease activity. Probably involved in tRNA maturation, by removing a 3'-trailer from precursor tRNA.</text>
</comment>
<protein>
    <recommendedName>
        <fullName evidence="2 10">Ribonuclease Z</fullName>
        <shortName evidence="10">RNase Z</shortName>
        <ecNumber evidence="2 10">3.1.26.11</ecNumber>
    </recommendedName>
    <alternativeName>
        <fullName evidence="10">tRNA 3 endonuclease</fullName>
    </alternativeName>
    <alternativeName>
        <fullName evidence="10">tRNase Z</fullName>
    </alternativeName>
</protein>
<dbReference type="FunFam" id="3.60.15.10:FF:000002">
    <property type="entry name" value="Ribonuclease Z"/>
    <property type="match status" value="1"/>
</dbReference>
<dbReference type="SUPFAM" id="SSF56281">
    <property type="entry name" value="Metallo-hydrolase/oxidoreductase"/>
    <property type="match status" value="1"/>
</dbReference>
<dbReference type="Proteomes" id="UP000019243">
    <property type="component" value="Unassembled WGS sequence"/>
</dbReference>
<dbReference type="GO" id="GO:0042781">
    <property type="term" value="F:3'-tRNA processing endoribonuclease activity"/>
    <property type="evidence" value="ECO:0007669"/>
    <property type="project" value="UniProtKB-UniRule"/>
</dbReference>
<dbReference type="RefSeq" id="WP_035312898.1">
    <property type="nucleotide sequence ID" value="NZ_AODH01000003.1"/>
</dbReference>
<feature type="binding site" evidence="10">
    <location>
        <position position="211"/>
    </location>
    <ligand>
        <name>Zn(2+)</name>
        <dbReference type="ChEBI" id="CHEBI:29105"/>
        <label>1</label>
        <note>catalytic</note>
    </ligand>
</feature>
<feature type="binding site" evidence="10">
    <location>
        <position position="63"/>
    </location>
    <ligand>
        <name>Zn(2+)</name>
        <dbReference type="ChEBI" id="CHEBI:29105"/>
        <label>1</label>
        <note>catalytic</note>
    </ligand>
</feature>
<name>W7CQY3_9LIST</name>
<evidence type="ECO:0000313" key="11">
    <source>
        <dbReference type="EMBL" id="EUJ42054.1"/>
    </source>
</evidence>
<dbReference type="STRING" id="1265861.BCAMP_00815"/>
<organism evidence="11 12">
    <name type="scientific">Brochothrix campestris FSL F6-1037</name>
    <dbReference type="NCBI Taxonomy" id="1265861"/>
    <lineage>
        <taxon>Bacteria</taxon>
        <taxon>Bacillati</taxon>
        <taxon>Bacillota</taxon>
        <taxon>Bacilli</taxon>
        <taxon>Bacillales</taxon>
        <taxon>Listeriaceae</taxon>
        <taxon>Brochothrix</taxon>
    </lineage>
</organism>
<feature type="active site" description="Proton acceptor" evidence="10">
    <location>
        <position position="67"/>
    </location>
</feature>
<comment type="cofactor">
    <cofactor evidence="10">
        <name>Zn(2+)</name>
        <dbReference type="ChEBI" id="CHEBI:29105"/>
    </cofactor>
    <text evidence="10">Binds 2 Zn(2+) ions.</text>
</comment>
<feature type="binding site" evidence="10">
    <location>
        <position position="269"/>
    </location>
    <ligand>
        <name>Zn(2+)</name>
        <dbReference type="ChEBI" id="CHEBI:29105"/>
        <label>2</label>
        <note>catalytic</note>
    </ligand>
</feature>
<comment type="subunit">
    <text evidence="1 10">Homodimer.</text>
</comment>
<dbReference type="GO" id="GO:0008270">
    <property type="term" value="F:zinc ion binding"/>
    <property type="evidence" value="ECO:0007669"/>
    <property type="project" value="UniProtKB-UniRule"/>
</dbReference>
<dbReference type="PANTHER" id="PTHR46018:SF2">
    <property type="entry name" value="ZINC PHOSPHODIESTERASE ELAC PROTEIN 1"/>
    <property type="match status" value="1"/>
</dbReference>
<dbReference type="InterPro" id="IPR036866">
    <property type="entry name" value="RibonucZ/Hydroxyglut_hydro"/>
</dbReference>
<dbReference type="NCBIfam" id="NF000800">
    <property type="entry name" value="PRK00055.1-1"/>
    <property type="match status" value="1"/>
</dbReference>
<feature type="binding site" evidence="10">
    <location>
        <position position="68"/>
    </location>
    <ligand>
        <name>Zn(2+)</name>
        <dbReference type="ChEBI" id="CHEBI:29105"/>
        <label>2</label>
        <note>catalytic</note>
    </ligand>
</feature>
<comment type="similarity">
    <text evidence="10">Belongs to the RNase Z family.</text>
</comment>
<feature type="binding site" evidence="10">
    <location>
        <position position="67"/>
    </location>
    <ligand>
        <name>Zn(2+)</name>
        <dbReference type="ChEBI" id="CHEBI:29105"/>
        <label>2</label>
        <note>catalytic</note>
    </ligand>
</feature>
<keyword evidence="6 10" id="KW-0255">Endonuclease</keyword>
<evidence type="ECO:0000256" key="4">
    <source>
        <dbReference type="ARBA" id="ARBA00022722"/>
    </source>
</evidence>
<dbReference type="GO" id="GO:0042802">
    <property type="term" value="F:identical protein binding"/>
    <property type="evidence" value="ECO:0007669"/>
    <property type="project" value="UniProtKB-ARBA"/>
</dbReference>
<keyword evidence="5 10" id="KW-0479">Metal-binding</keyword>
<evidence type="ECO:0000256" key="9">
    <source>
        <dbReference type="ARBA" id="ARBA00057812"/>
    </source>
</evidence>
<keyword evidence="7 10" id="KW-0378">Hydrolase</keyword>
<evidence type="ECO:0000256" key="10">
    <source>
        <dbReference type="HAMAP-Rule" id="MF_01818"/>
    </source>
</evidence>
<dbReference type="PANTHER" id="PTHR46018">
    <property type="entry name" value="ZINC PHOSPHODIESTERASE ELAC PROTEIN 1"/>
    <property type="match status" value="1"/>
</dbReference>
<dbReference type="Gene3D" id="3.60.15.10">
    <property type="entry name" value="Ribonuclease Z/Hydroxyacylglutathione hydrolase-like"/>
    <property type="match status" value="1"/>
</dbReference>
<evidence type="ECO:0000256" key="8">
    <source>
        <dbReference type="ARBA" id="ARBA00022833"/>
    </source>
</evidence>
<dbReference type="OrthoDB" id="9800940at2"/>